<dbReference type="Proteomes" id="UP000214366">
    <property type="component" value="Segment"/>
</dbReference>
<accession>W5VKW4</accession>
<evidence type="ECO:0000313" key="4">
    <source>
        <dbReference type="Proteomes" id="UP000214366"/>
    </source>
</evidence>
<reference evidence="2 4" key="5">
    <citation type="journal article" date="1998" name="Virus Res.">
        <title>Genetic organization of the HindIII-I region of the single-nucleocapsid nucleopolyhedrovirus of Buzura suppressaria.</title>
        <authorList>
            <person name="Hu Z.H."/>
            <person name="Arif B.M."/>
            <person name="Sun J.S."/>
            <person name="Chen X.W."/>
            <person name="Zuidema D."/>
            <person name="Goldbach R.W."/>
            <person name="Vlak J.M."/>
        </authorList>
    </citation>
    <scope>NUCLEOTIDE SEQUENCE [LARGE SCALE GENOMIC DNA]</scope>
    <source>
        <strain evidence="2">Hubei</strain>
    </source>
</reference>
<feature type="region of interest" description="Disordered" evidence="1">
    <location>
        <begin position="54"/>
        <end position="86"/>
    </location>
</feature>
<dbReference type="Pfam" id="PF06150">
    <property type="entry name" value="ChaB"/>
    <property type="match status" value="1"/>
</dbReference>
<dbReference type="EMBL" id="KM986882">
    <property type="protein sequence ID" value="AKN91092.1"/>
    <property type="molecule type" value="Genomic_DNA"/>
</dbReference>
<feature type="compositionally biased region" description="Low complexity" evidence="1">
    <location>
        <begin position="65"/>
        <end position="77"/>
    </location>
</feature>
<dbReference type="EMBL" id="KF611977">
    <property type="protein sequence ID" value="AHH82708.1"/>
    <property type="molecule type" value="Genomic_DNA"/>
</dbReference>
<evidence type="ECO:0000313" key="3">
    <source>
        <dbReference type="EMBL" id="AKN91092.1"/>
    </source>
</evidence>
<protein>
    <submittedName>
        <fullName evidence="2">ORF-119</fullName>
    </submittedName>
    <submittedName>
        <fullName evidence="3">ORF-122</fullName>
    </submittedName>
</protein>
<dbReference type="Gene3D" id="1.10.1740.70">
    <property type="entry name" value="ChaB"/>
    <property type="match status" value="1"/>
</dbReference>
<reference evidence="2 4" key="1">
    <citation type="journal article" date="1993" name="J. Gen. Virol.">
        <title>Nucleotide sequence of the Buzura suppressaria single nucleocapsid nuclear polyhedrosis virus polyhedrin gene.</title>
        <authorList>
            <person name="Hu Z.H."/>
            <person name="Liu M.F."/>
            <person name="Jin F."/>
            <person name="Wang Z.X."/>
            <person name="Liu X.Y."/>
            <person name="Li M.J."/>
            <person name="Liang B.F."/>
            <person name="Xie T.E."/>
        </authorList>
    </citation>
    <scope>NUCLEOTIDE SEQUENCE [LARGE SCALE GENOMIC DNA]</scope>
    <source>
        <strain evidence="2">Hubei</strain>
    </source>
</reference>
<proteinExistence type="predicted"/>
<dbReference type="InterPro" id="IPR037205">
    <property type="entry name" value="ChaB_sf"/>
</dbReference>
<dbReference type="KEGG" id="vg:18267039"/>
<dbReference type="GeneID" id="18267039"/>
<reference evidence="2 4" key="3">
    <citation type="journal article" date="1998" name="J. Gen. Virol.">
        <title>The single-nucleocapsid nucleopolyhedrovirus of Buzura suppressaria encodes a P10 protein.</title>
        <authorList>
            <person name="van Oers M.M."/>
            <person name="Hu Z."/>
            <person name="Arif B.M."/>
            <person name="van Strien E.A."/>
            <person name="van Lent J.W."/>
            <person name="Vlak J.M."/>
        </authorList>
    </citation>
    <scope>NUCLEOTIDE SEQUENCE [LARGE SCALE GENOMIC DNA]</scope>
    <source>
        <strain evidence="2">Hubei</strain>
    </source>
</reference>
<dbReference type="InterPro" id="IPR009317">
    <property type="entry name" value="ChaB"/>
</dbReference>
<dbReference type="RefSeq" id="YP_009001896.1">
    <property type="nucleotide sequence ID" value="NC_023442.1"/>
</dbReference>
<reference evidence="2 4" key="4">
    <citation type="journal article" date="1998" name="J. Gen. Virol.">
        <title>Distinct gene arrangement in the Buzura suppressaria single-nucleocapsid nucleopolyhedrovirus genome.</title>
        <authorList>
            <person name="Hu Z.H."/>
            <person name="Arif B.M."/>
            <person name="Jin F."/>
            <person name="Martens J.W."/>
            <person name="Chen X.W."/>
            <person name="Sun J.S."/>
            <person name="Zuidema D."/>
            <person name="Goldbach R.W."/>
            <person name="Vlak J.M."/>
        </authorList>
    </citation>
    <scope>NUCLEOTIDE SEQUENCE [LARGE SCALE GENOMIC DNA]</scope>
    <source>
        <strain evidence="2">Hubei</strain>
    </source>
</reference>
<reference evidence="2 4" key="6">
    <citation type="journal article" date="2014" name="PLoS ONE">
        <title>Genome Sequence and Analysis of Buzura suppressaria Nucleopolyhedrovirus: A Group II Alphabaculovirus.</title>
        <authorList>
            <person name="Zhu Z."/>
            <person name="Yin F."/>
            <person name="Liu X."/>
            <person name="Hou D."/>
            <person name="Wang J."/>
            <person name="Zhang L."/>
            <person name="Arif B."/>
            <person name="Wang H."/>
            <person name="Deng F."/>
            <person name="Hu Z."/>
        </authorList>
    </citation>
    <scope>NUCLEOTIDE SEQUENCE [LARGE SCALE GENOMIC DNA]</scope>
    <source>
        <strain evidence="2">Hubei</strain>
    </source>
</reference>
<sequence>MPYNSVRDLPKKVRDALPPKAQRMYMHVYNSAHGKYENPSRVAWGVVRRYYQQTRSGKWTKRQSLESTSSSDGYSESNTDTETDYD</sequence>
<organismHost>
    <name type="scientific">Lepidoptera</name>
    <name type="common">moths &amp; butterflies</name>
    <dbReference type="NCBI Taxonomy" id="7088"/>
</organismHost>
<organism evidence="2 4">
    <name type="scientific">Buzura suppressaria nuclear polyhedrosis virus</name>
    <name type="common">BsNPV</name>
    <dbReference type="NCBI Taxonomy" id="74320"/>
    <lineage>
        <taxon>Viruses</taxon>
        <taxon>Viruses incertae sedis</taxon>
        <taxon>Naldaviricetes</taxon>
        <taxon>Lefavirales</taxon>
        <taxon>Baculoviridae</taxon>
        <taxon>Alphabaculovirus</taxon>
        <taxon>Alphabaculovirus busuppressariae</taxon>
    </lineage>
</organism>
<reference evidence="2 4" key="2">
    <citation type="journal article" date="1997" name="Virus Res.">
        <title>Characterization of the ecdysteroid UDP-glucosyltransferase gene of a single nucleocapsid nucleopolyhedrovirus of Buzura suppressaria.</title>
        <authorList>
            <person name="Hu Z.H."/>
            <person name="Broer R."/>
            <person name="Westerlaken J."/>
            <person name="Martens J.W."/>
            <person name="Jin F."/>
            <person name="Jehle J.A."/>
            <person name="Wang L.M."/>
            <person name="Vlak J.M."/>
        </authorList>
    </citation>
    <scope>NUCLEOTIDE SEQUENCE [LARGE SCALE GENOMIC DNA]</scope>
    <source>
        <strain evidence="2">Hubei</strain>
    </source>
</reference>
<evidence type="ECO:0000313" key="2">
    <source>
        <dbReference type="EMBL" id="AHH82708.1"/>
    </source>
</evidence>
<name>W5VKW4_NPVBS</name>
<dbReference type="SUPFAM" id="SSF140376">
    <property type="entry name" value="ChaB-like"/>
    <property type="match status" value="1"/>
</dbReference>
<keyword evidence="4" id="KW-1185">Reference proteome</keyword>
<evidence type="ECO:0000256" key="1">
    <source>
        <dbReference type="SAM" id="MobiDB-lite"/>
    </source>
</evidence>
<reference evidence="3" key="7">
    <citation type="submission" date="2014-10" db="EMBL/GenBank/DDBJ databases">
        <authorList>
            <person name="Seo M.-J."/>
            <person name="Seok Y.J."/>
            <person name="Cha I.-T."/>
        </authorList>
    </citation>
    <scope>NUCLEOTIDE SEQUENCE</scope>
    <source>
        <strain evidence="3">Guangxi</strain>
    </source>
</reference>
<dbReference type="OrthoDB" id="27883at10239"/>